<evidence type="ECO:0000313" key="2">
    <source>
        <dbReference type="EMBL" id="MFG6430122.1"/>
    </source>
</evidence>
<evidence type="ECO:0000313" key="3">
    <source>
        <dbReference type="Proteomes" id="UP001606210"/>
    </source>
</evidence>
<dbReference type="EMBL" id="JBIGHV010000003">
    <property type="protein sequence ID" value="MFG6430122.1"/>
    <property type="molecule type" value="Genomic_DNA"/>
</dbReference>
<protein>
    <submittedName>
        <fullName evidence="2">Metal-dependent hydrolase</fullName>
    </submittedName>
</protein>
<dbReference type="InterPro" id="IPR007404">
    <property type="entry name" value="YdjM-like"/>
</dbReference>
<keyword evidence="3" id="KW-1185">Reference proteome</keyword>
<keyword evidence="1" id="KW-0472">Membrane</keyword>
<proteinExistence type="predicted"/>
<keyword evidence="2" id="KW-0378">Hydrolase</keyword>
<evidence type="ECO:0000256" key="1">
    <source>
        <dbReference type="SAM" id="Phobius"/>
    </source>
</evidence>
<accession>A0ABW7F4G4</accession>
<dbReference type="Proteomes" id="UP001606210">
    <property type="component" value="Unassembled WGS sequence"/>
</dbReference>
<reference evidence="2 3" key="1">
    <citation type="submission" date="2024-08" db="EMBL/GenBank/DDBJ databases">
        <authorList>
            <person name="Lu H."/>
        </authorList>
    </citation>
    <scope>NUCLEOTIDE SEQUENCE [LARGE SCALE GENOMIC DNA]</scope>
    <source>
        <strain evidence="2 3">LYH14W</strain>
    </source>
</reference>
<dbReference type="GO" id="GO:0016787">
    <property type="term" value="F:hydrolase activity"/>
    <property type="evidence" value="ECO:0007669"/>
    <property type="project" value="UniProtKB-KW"/>
</dbReference>
<dbReference type="RefSeq" id="WP_394478154.1">
    <property type="nucleotide sequence ID" value="NZ_JBIGHV010000003.1"/>
</dbReference>
<dbReference type="Pfam" id="PF04307">
    <property type="entry name" value="YdjM"/>
    <property type="match status" value="1"/>
</dbReference>
<comment type="caution">
    <text evidence="2">The sequence shown here is derived from an EMBL/GenBank/DDBJ whole genome shotgun (WGS) entry which is preliminary data.</text>
</comment>
<name>A0ABW7F4G4_9BURK</name>
<keyword evidence="1" id="KW-0812">Transmembrane</keyword>
<keyword evidence="1" id="KW-1133">Transmembrane helix</keyword>
<feature type="transmembrane region" description="Helical" evidence="1">
    <location>
        <begin position="51"/>
        <end position="73"/>
    </location>
</feature>
<gene>
    <name evidence="2" type="ORF">ACG00Y_09380</name>
</gene>
<organism evidence="2 3">
    <name type="scientific">Pelomonas parva</name>
    <dbReference type="NCBI Taxonomy" id="3299032"/>
    <lineage>
        <taxon>Bacteria</taxon>
        <taxon>Pseudomonadati</taxon>
        <taxon>Pseudomonadota</taxon>
        <taxon>Betaproteobacteria</taxon>
        <taxon>Burkholderiales</taxon>
        <taxon>Sphaerotilaceae</taxon>
        <taxon>Roseateles</taxon>
    </lineage>
</organism>
<sequence length="162" mass="17326">MPITPFHFGPGAALQAIAPRHVSFLAFCAANVLIDVESLYNLVHRRHPVHAFFHTYVGATLVALAIVAAFWLLRRAGVKRLLPALTLRQVAIGAALGAWSHVLLDSVMHADIQPLQPLSAANGLLRIVPLSVLHWGCLACGVVAIAIAGIRYLLKKPGSAKP</sequence>
<feature type="transmembrane region" description="Helical" evidence="1">
    <location>
        <begin position="85"/>
        <end position="104"/>
    </location>
</feature>
<feature type="transmembrane region" description="Helical" evidence="1">
    <location>
        <begin position="132"/>
        <end position="154"/>
    </location>
</feature>